<evidence type="ECO:0000313" key="1">
    <source>
        <dbReference type="EMBL" id="QHS90971.1"/>
    </source>
</evidence>
<protein>
    <submittedName>
        <fullName evidence="1">Uncharacterized protein</fullName>
    </submittedName>
</protein>
<accession>A0A6C0BGW7</accession>
<dbReference type="EMBL" id="MN739154">
    <property type="protein sequence ID" value="QHS90971.1"/>
    <property type="molecule type" value="Genomic_DNA"/>
</dbReference>
<proteinExistence type="predicted"/>
<reference evidence="1" key="1">
    <citation type="journal article" date="2020" name="Nature">
        <title>Giant virus diversity and host interactions through global metagenomics.</title>
        <authorList>
            <person name="Schulz F."/>
            <person name="Roux S."/>
            <person name="Paez-Espino D."/>
            <person name="Jungbluth S."/>
            <person name="Walsh D.A."/>
            <person name="Denef V.J."/>
            <person name="McMahon K.D."/>
            <person name="Konstantinidis K.T."/>
            <person name="Eloe-Fadrosh E.A."/>
            <person name="Kyrpides N.C."/>
            <person name="Woyke T."/>
        </authorList>
    </citation>
    <scope>NUCLEOTIDE SEQUENCE</scope>
    <source>
        <strain evidence="1">GVMAG-M-3300013004-44</strain>
    </source>
</reference>
<organism evidence="1">
    <name type="scientific">viral metagenome</name>
    <dbReference type="NCBI Taxonomy" id="1070528"/>
    <lineage>
        <taxon>unclassified sequences</taxon>
        <taxon>metagenomes</taxon>
        <taxon>organismal metagenomes</taxon>
    </lineage>
</organism>
<sequence>MKSLATSLCHCIKQVRKTVRPRDKSKKSKIKNPSFKEKEAAAIGICIKSVLQTRGKTLKRFKCGKKPFLITKMGLNKY</sequence>
<dbReference type="AlphaFoldDB" id="A0A6C0BGW7"/>
<name>A0A6C0BGW7_9ZZZZ</name>